<dbReference type="Pfam" id="PF00035">
    <property type="entry name" value="dsrm"/>
    <property type="match status" value="1"/>
</dbReference>
<dbReference type="PANTHER" id="PTHR46031">
    <property type="match status" value="1"/>
</dbReference>
<name>A0AAV6WRK0_9LAMI</name>
<dbReference type="EMBL" id="WHWC01000013">
    <property type="protein sequence ID" value="KAG8371082.1"/>
    <property type="molecule type" value="Genomic_DNA"/>
</dbReference>
<dbReference type="PROSITE" id="PS50137">
    <property type="entry name" value="DS_RBD"/>
    <property type="match status" value="1"/>
</dbReference>
<gene>
    <name evidence="5" type="ORF">BUALT_Bualt13G0049900</name>
</gene>
<keyword evidence="1" id="KW-0677">Repeat</keyword>
<dbReference type="SMART" id="SM00358">
    <property type="entry name" value="DSRM"/>
    <property type="match status" value="2"/>
</dbReference>
<keyword evidence="2 3" id="KW-0694">RNA-binding</keyword>
<dbReference type="Proteomes" id="UP000826271">
    <property type="component" value="Unassembled WGS sequence"/>
</dbReference>
<dbReference type="Gene3D" id="3.30.160.20">
    <property type="match status" value="2"/>
</dbReference>
<sequence>MFTSTLCSADQFKKKLEIYTQRKSLDLPVYNTERDGLCFTSRVSIGENWFRSEELCKTVDEAENAAAQAALLSLSTDALHENDKSSYKNLLQELTQSEGFLLPTYTTTESNDPHCRTFSSTVEVEGEVFQGAAAKSKKLAELNAAKTAYTIFVERKLFQPGYVPPRASSDDVLKLTPCLGSLTISDHQENPKPEMKTYLLCNRFKVFTCIPNTPLPEGVVVLPISDNKWTMVSLEFRREKGV</sequence>
<dbReference type="InterPro" id="IPR014720">
    <property type="entry name" value="dsRBD_dom"/>
</dbReference>
<evidence type="ECO:0000256" key="3">
    <source>
        <dbReference type="PROSITE-ProRule" id="PRU00266"/>
    </source>
</evidence>
<feature type="domain" description="DRBM" evidence="4">
    <location>
        <begin position="86"/>
        <end position="154"/>
    </location>
</feature>
<reference evidence="5" key="1">
    <citation type="submission" date="2019-10" db="EMBL/GenBank/DDBJ databases">
        <authorList>
            <person name="Zhang R."/>
            <person name="Pan Y."/>
            <person name="Wang J."/>
            <person name="Ma R."/>
            <person name="Yu S."/>
        </authorList>
    </citation>
    <scope>NUCLEOTIDE SEQUENCE</scope>
    <source>
        <strain evidence="5">LA-IB0</strain>
        <tissue evidence="5">Leaf</tissue>
    </source>
</reference>
<protein>
    <recommendedName>
        <fullName evidence="4">DRBM domain-containing protein</fullName>
    </recommendedName>
</protein>
<proteinExistence type="predicted"/>
<comment type="caution">
    <text evidence="5">The sequence shown here is derived from an EMBL/GenBank/DDBJ whole genome shotgun (WGS) entry which is preliminary data.</text>
</comment>
<evidence type="ECO:0000259" key="4">
    <source>
        <dbReference type="PROSITE" id="PS50137"/>
    </source>
</evidence>
<evidence type="ECO:0000313" key="6">
    <source>
        <dbReference type="Proteomes" id="UP000826271"/>
    </source>
</evidence>
<dbReference type="PANTHER" id="PTHR46031:SF31">
    <property type="entry name" value="DOUBLE-STRANDED RNA-BINDING PROTEIN 1-LIKE"/>
    <property type="match status" value="1"/>
</dbReference>
<dbReference type="AlphaFoldDB" id="A0AAV6WRK0"/>
<accession>A0AAV6WRK0</accession>
<organism evidence="5 6">
    <name type="scientific">Buddleja alternifolia</name>
    <dbReference type="NCBI Taxonomy" id="168488"/>
    <lineage>
        <taxon>Eukaryota</taxon>
        <taxon>Viridiplantae</taxon>
        <taxon>Streptophyta</taxon>
        <taxon>Embryophyta</taxon>
        <taxon>Tracheophyta</taxon>
        <taxon>Spermatophyta</taxon>
        <taxon>Magnoliopsida</taxon>
        <taxon>eudicotyledons</taxon>
        <taxon>Gunneridae</taxon>
        <taxon>Pentapetalae</taxon>
        <taxon>asterids</taxon>
        <taxon>lamiids</taxon>
        <taxon>Lamiales</taxon>
        <taxon>Scrophulariaceae</taxon>
        <taxon>Buddlejeae</taxon>
        <taxon>Buddleja</taxon>
    </lineage>
</organism>
<evidence type="ECO:0000313" key="5">
    <source>
        <dbReference type="EMBL" id="KAG8371082.1"/>
    </source>
</evidence>
<dbReference type="SUPFAM" id="SSF54768">
    <property type="entry name" value="dsRNA-binding domain-like"/>
    <property type="match status" value="2"/>
</dbReference>
<evidence type="ECO:0000256" key="2">
    <source>
        <dbReference type="ARBA" id="ARBA00022884"/>
    </source>
</evidence>
<dbReference type="GO" id="GO:0003723">
    <property type="term" value="F:RNA binding"/>
    <property type="evidence" value="ECO:0007669"/>
    <property type="project" value="UniProtKB-UniRule"/>
</dbReference>
<keyword evidence="6" id="KW-1185">Reference proteome</keyword>
<evidence type="ECO:0000256" key="1">
    <source>
        <dbReference type="ARBA" id="ARBA00022737"/>
    </source>
</evidence>